<keyword evidence="2" id="KW-0408">Iron</keyword>
<dbReference type="PANTHER" id="PTHR35303:SF5">
    <property type="entry name" value="OS02G0197800 PROTEIN"/>
    <property type="match status" value="1"/>
</dbReference>
<dbReference type="PANTHER" id="PTHR35303">
    <property type="entry name" value="OS02G0197800 PROTEIN"/>
    <property type="match status" value="1"/>
</dbReference>
<protein>
    <submittedName>
        <fullName evidence="4">DUF971 domain-containing protein</fullName>
    </submittedName>
</protein>
<dbReference type="InterPro" id="IPR010376">
    <property type="entry name" value="GBBH-like_N"/>
</dbReference>
<comment type="caution">
    <text evidence="4">The sequence shown here is derived from an EMBL/GenBank/DDBJ whole genome shotgun (WGS) entry which is preliminary data.</text>
</comment>
<sequence length="133" mass="14574">MQLPTEIRISGARDALTLCYGELEHMLPAEFLRVYSPSAEVRGHGRGQEKLQTGKRGVLIEDISPAGNYALKIRFSDGHDSGLFDWDYLYRLGSGREAMWQDYLARLDAAGASRDVDSTPAKKGKNCGGCGGH</sequence>
<organism evidence="4 5">
    <name type="scientific">Kingella pumchi</name>
    <dbReference type="NCBI Taxonomy" id="2779506"/>
    <lineage>
        <taxon>Bacteria</taxon>
        <taxon>Pseudomonadati</taxon>
        <taxon>Pseudomonadota</taxon>
        <taxon>Betaproteobacteria</taxon>
        <taxon>Neisseriales</taxon>
        <taxon>Neisseriaceae</taxon>
        <taxon>Kingella</taxon>
    </lineage>
</organism>
<reference evidence="4 5" key="1">
    <citation type="submission" date="2022-02" db="EMBL/GenBank/DDBJ databases">
        <title>Genome sequence data of Kingella unionensis sp. nov. strain CICC 24913 (CCUG 75125).</title>
        <authorList>
            <person name="Xiao M."/>
        </authorList>
    </citation>
    <scope>NUCLEOTIDE SEQUENCE [LARGE SCALE GENOMIC DNA]</scope>
    <source>
        <strain evidence="4 5">CICC 24913</strain>
    </source>
</reference>
<dbReference type="Pfam" id="PF06155">
    <property type="entry name" value="GBBH-like_N"/>
    <property type="match status" value="1"/>
</dbReference>
<keyword evidence="5" id="KW-1185">Reference proteome</keyword>
<evidence type="ECO:0000313" key="5">
    <source>
        <dbReference type="Proteomes" id="UP001298424"/>
    </source>
</evidence>
<evidence type="ECO:0000256" key="2">
    <source>
        <dbReference type="ARBA" id="ARBA00023004"/>
    </source>
</evidence>
<dbReference type="Proteomes" id="UP001298424">
    <property type="component" value="Unassembled WGS sequence"/>
</dbReference>
<dbReference type="EMBL" id="JAKOOW010000024">
    <property type="protein sequence ID" value="MCG6504111.1"/>
    <property type="molecule type" value="Genomic_DNA"/>
</dbReference>
<feature type="domain" description="Gamma-butyrobetaine hydroxylase-like N-terminal" evidence="3">
    <location>
        <begin position="13"/>
        <end position="90"/>
    </location>
</feature>
<gene>
    <name evidence="4" type="ORF">MB824_06350</name>
</gene>
<evidence type="ECO:0000256" key="1">
    <source>
        <dbReference type="ARBA" id="ARBA00022723"/>
    </source>
</evidence>
<accession>A0ABS9NMU3</accession>
<name>A0ABS9NMU3_9NEIS</name>
<keyword evidence="1" id="KW-0479">Metal-binding</keyword>
<dbReference type="RefSeq" id="WP_238747020.1">
    <property type="nucleotide sequence ID" value="NZ_JAKOOW010000024.1"/>
</dbReference>
<dbReference type="Gene3D" id="3.30.2020.30">
    <property type="match status" value="1"/>
</dbReference>
<dbReference type="InterPro" id="IPR038492">
    <property type="entry name" value="GBBH-like_N_sf"/>
</dbReference>
<evidence type="ECO:0000259" key="3">
    <source>
        <dbReference type="Pfam" id="PF06155"/>
    </source>
</evidence>
<proteinExistence type="predicted"/>
<evidence type="ECO:0000313" key="4">
    <source>
        <dbReference type="EMBL" id="MCG6504111.1"/>
    </source>
</evidence>